<dbReference type="GO" id="GO:0005829">
    <property type="term" value="C:cytosol"/>
    <property type="evidence" value="ECO:0007669"/>
    <property type="project" value="TreeGrafter"/>
</dbReference>
<sequence>MRKTEQQDNTMNILNQQLTNISAENQFLTFKVMEEEYGVDVLKVQEIIRYINPTKMPNAPEVVKGVINFRGEVIPVIDLRKKFGLELRDYDNFTVIIVLEIKDKIVGVIVDQVSDIISFSKEDIQDDLDFGSEVDMTFIRGMAKLEDRLVMLLELNKIVSFEEFRKINKLDSKESKETNTDLKGSEEDIEEMVD</sequence>
<organism evidence="3 4">
    <name type="scientific">Orenia marismortui</name>
    <dbReference type="NCBI Taxonomy" id="46469"/>
    <lineage>
        <taxon>Bacteria</taxon>
        <taxon>Bacillati</taxon>
        <taxon>Bacillota</taxon>
        <taxon>Clostridia</taxon>
        <taxon>Halanaerobiales</taxon>
        <taxon>Halobacteroidaceae</taxon>
        <taxon>Orenia</taxon>
    </lineage>
</organism>
<dbReference type="SMART" id="SM00260">
    <property type="entry name" value="CheW"/>
    <property type="match status" value="1"/>
</dbReference>
<dbReference type="Gene3D" id="2.40.50.180">
    <property type="entry name" value="CheA-289, Domain 4"/>
    <property type="match status" value="1"/>
</dbReference>
<keyword evidence="4" id="KW-1185">Reference proteome</keyword>
<dbReference type="GO" id="GO:0006935">
    <property type="term" value="P:chemotaxis"/>
    <property type="evidence" value="ECO:0007669"/>
    <property type="project" value="InterPro"/>
</dbReference>
<accession>A0A4R8GVX7</accession>
<reference evidence="3 4" key="1">
    <citation type="submission" date="2019-03" db="EMBL/GenBank/DDBJ databases">
        <title>Subsurface microbial communities from deep shales in Ohio and West Virginia, USA.</title>
        <authorList>
            <person name="Wrighton K."/>
        </authorList>
    </citation>
    <scope>NUCLEOTIDE SEQUENCE [LARGE SCALE GENOMIC DNA]</scope>
    <source>
        <strain evidence="3 4">MSL 6dP</strain>
    </source>
</reference>
<feature type="compositionally biased region" description="Basic and acidic residues" evidence="1">
    <location>
        <begin position="173"/>
        <end position="186"/>
    </location>
</feature>
<dbReference type="PANTHER" id="PTHR22617">
    <property type="entry name" value="CHEMOTAXIS SENSOR HISTIDINE KINASE-RELATED"/>
    <property type="match status" value="1"/>
</dbReference>
<dbReference type="SUPFAM" id="SSF50341">
    <property type="entry name" value="CheW-like"/>
    <property type="match status" value="1"/>
</dbReference>
<protein>
    <submittedName>
        <fullName evidence="3">Purine-binding chemotaxis protein CheW</fullName>
    </submittedName>
</protein>
<feature type="region of interest" description="Disordered" evidence="1">
    <location>
        <begin position="173"/>
        <end position="194"/>
    </location>
</feature>
<dbReference type="InterPro" id="IPR036061">
    <property type="entry name" value="CheW-like_dom_sf"/>
</dbReference>
<evidence type="ECO:0000313" key="3">
    <source>
        <dbReference type="EMBL" id="TDX47824.1"/>
    </source>
</evidence>
<dbReference type="InterPro" id="IPR002545">
    <property type="entry name" value="CheW-lke_dom"/>
</dbReference>
<dbReference type="AlphaFoldDB" id="A0A4R8GVX7"/>
<dbReference type="PROSITE" id="PS50851">
    <property type="entry name" value="CHEW"/>
    <property type="match status" value="1"/>
</dbReference>
<dbReference type="Gene3D" id="2.30.30.40">
    <property type="entry name" value="SH3 Domains"/>
    <property type="match status" value="1"/>
</dbReference>
<dbReference type="STRING" id="926561.GCA_000379025_00008"/>
<dbReference type="PANTHER" id="PTHR22617:SF23">
    <property type="entry name" value="CHEMOTAXIS PROTEIN CHEW"/>
    <property type="match status" value="1"/>
</dbReference>
<dbReference type="RefSeq" id="WP_208324430.1">
    <property type="nucleotide sequence ID" value="NZ_SOEG01000035.1"/>
</dbReference>
<feature type="domain" description="CheW-like" evidence="2">
    <location>
        <begin position="24"/>
        <end position="164"/>
    </location>
</feature>
<dbReference type="EMBL" id="SOEG01000035">
    <property type="protein sequence ID" value="TDX47824.1"/>
    <property type="molecule type" value="Genomic_DNA"/>
</dbReference>
<proteinExistence type="predicted"/>
<dbReference type="CDD" id="cd00732">
    <property type="entry name" value="CheW"/>
    <property type="match status" value="1"/>
</dbReference>
<gene>
    <name evidence="3" type="ORF">C7959_13513</name>
</gene>
<evidence type="ECO:0000256" key="1">
    <source>
        <dbReference type="SAM" id="MobiDB-lite"/>
    </source>
</evidence>
<comment type="caution">
    <text evidence="3">The sequence shown here is derived from an EMBL/GenBank/DDBJ whole genome shotgun (WGS) entry which is preliminary data.</text>
</comment>
<evidence type="ECO:0000313" key="4">
    <source>
        <dbReference type="Proteomes" id="UP000295832"/>
    </source>
</evidence>
<dbReference type="GO" id="GO:0007165">
    <property type="term" value="P:signal transduction"/>
    <property type="evidence" value="ECO:0007669"/>
    <property type="project" value="InterPro"/>
</dbReference>
<dbReference type="InterPro" id="IPR039315">
    <property type="entry name" value="CheW"/>
</dbReference>
<dbReference type="Pfam" id="PF01584">
    <property type="entry name" value="CheW"/>
    <property type="match status" value="1"/>
</dbReference>
<dbReference type="Proteomes" id="UP000295832">
    <property type="component" value="Unassembled WGS sequence"/>
</dbReference>
<evidence type="ECO:0000259" key="2">
    <source>
        <dbReference type="PROSITE" id="PS50851"/>
    </source>
</evidence>
<name>A0A4R8GVX7_9FIRM</name>